<feature type="compositionally biased region" description="Polar residues" evidence="1">
    <location>
        <begin position="1"/>
        <end position="17"/>
    </location>
</feature>
<dbReference type="PANTHER" id="PTHR15907">
    <property type="entry name" value="DUF614 FAMILY PROTEIN-RELATED"/>
    <property type="match status" value="1"/>
</dbReference>
<dbReference type="Pfam" id="PF04749">
    <property type="entry name" value="PLAC8"/>
    <property type="match status" value="1"/>
</dbReference>
<protein>
    <submittedName>
        <fullName evidence="4">Uncharacterized protein</fullName>
    </submittedName>
</protein>
<dbReference type="KEGG" id="pgri:PgNI_07652"/>
<feature type="region of interest" description="Disordered" evidence="1">
    <location>
        <begin position="131"/>
        <end position="156"/>
    </location>
</feature>
<keyword evidence="2" id="KW-0472">Membrane</keyword>
<keyword evidence="2" id="KW-1133">Transmembrane helix</keyword>
<feature type="region of interest" description="Disordered" evidence="1">
    <location>
        <begin position="1"/>
        <end position="23"/>
    </location>
</feature>
<reference evidence="4" key="1">
    <citation type="journal article" date="2019" name="Mol. Biol. Evol.">
        <title>Blast fungal genomes show frequent chromosomal changes, gene gains and losses, and effector gene turnover.</title>
        <authorList>
            <person name="Gomez Luciano L.B."/>
            <person name="Jason Tsai I."/>
            <person name="Chuma I."/>
            <person name="Tosa Y."/>
            <person name="Chen Y.H."/>
            <person name="Li J.Y."/>
            <person name="Li M.Y."/>
            <person name="Jade Lu M.Y."/>
            <person name="Nakayashiki H."/>
            <person name="Li W.H."/>
        </authorList>
    </citation>
    <scope>NUCLEOTIDE SEQUENCE</scope>
    <source>
        <strain evidence="4">NI907</strain>
    </source>
</reference>
<feature type="transmembrane region" description="Helical" evidence="2">
    <location>
        <begin position="68"/>
        <end position="90"/>
    </location>
</feature>
<keyword evidence="2" id="KW-0812">Transmembrane</keyword>
<evidence type="ECO:0000313" key="3">
    <source>
        <dbReference type="Proteomes" id="UP000515153"/>
    </source>
</evidence>
<dbReference type="InterPro" id="IPR006461">
    <property type="entry name" value="PLAC_motif_containing"/>
</dbReference>
<accession>A0A6P8B053</accession>
<dbReference type="RefSeq" id="XP_030980517.1">
    <property type="nucleotide sequence ID" value="XM_031127662.1"/>
</dbReference>
<reference evidence="4" key="3">
    <citation type="submission" date="2025-08" db="UniProtKB">
        <authorList>
            <consortium name="RefSeq"/>
        </authorList>
    </citation>
    <scope>IDENTIFICATION</scope>
    <source>
        <strain evidence="4">NI907</strain>
    </source>
</reference>
<reference evidence="4" key="2">
    <citation type="submission" date="2019-10" db="EMBL/GenBank/DDBJ databases">
        <authorList>
            <consortium name="NCBI Genome Project"/>
        </authorList>
    </citation>
    <scope>NUCLEOTIDE SEQUENCE</scope>
    <source>
        <strain evidence="4">NI907</strain>
    </source>
</reference>
<evidence type="ECO:0000256" key="2">
    <source>
        <dbReference type="SAM" id="Phobius"/>
    </source>
</evidence>
<gene>
    <name evidence="4" type="ORF">PgNI_07652</name>
</gene>
<dbReference type="NCBIfam" id="TIGR01571">
    <property type="entry name" value="A_thal_Cys_rich"/>
    <property type="match status" value="1"/>
</dbReference>
<evidence type="ECO:0000256" key="1">
    <source>
        <dbReference type="SAM" id="MobiDB-lite"/>
    </source>
</evidence>
<keyword evidence="3" id="KW-1185">Reference proteome</keyword>
<dbReference type="AlphaFoldDB" id="A0A6P8B053"/>
<organism evidence="3 4">
    <name type="scientific">Pyricularia grisea</name>
    <name type="common">Crabgrass-specific blast fungus</name>
    <name type="synonym">Magnaporthe grisea</name>
    <dbReference type="NCBI Taxonomy" id="148305"/>
    <lineage>
        <taxon>Eukaryota</taxon>
        <taxon>Fungi</taxon>
        <taxon>Dikarya</taxon>
        <taxon>Ascomycota</taxon>
        <taxon>Pezizomycotina</taxon>
        <taxon>Sordariomycetes</taxon>
        <taxon>Sordariomycetidae</taxon>
        <taxon>Magnaporthales</taxon>
        <taxon>Pyriculariaceae</taxon>
        <taxon>Pyricularia</taxon>
    </lineage>
</organism>
<evidence type="ECO:0000313" key="4">
    <source>
        <dbReference type="RefSeq" id="XP_030980517.1"/>
    </source>
</evidence>
<dbReference type="OrthoDB" id="1045822at2759"/>
<sequence length="156" mass="17211">MSQQHGYQPQPGMQSHQAPPPQDGKWESSLMNCTPCGSCCLSFWCPCILMGKTTARLEDPSLRDYSCVNADCLIMSGITFLGFPCIFITIKRMELRKRFGIAGSGLGDCCVSCWCGCCAVIQHDNEARRRLGEPGKDGQTFVQQGYQENPGMTMPK</sequence>
<dbReference type="Proteomes" id="UP000515153">
    <property type="component" value="Unplaced"/>
</dbReference>
<proteinExistence type="predicted"/>
<dbReference type="GeneID" id="41962571"/>
<name>A0A6P8B053_PYRGI</name>